<feature type="region of interest" description="Disordered" evidence="1">
    <location>
        <begin position="71"/>
        <end position="131"/>
    </location>
</feature>
<proteinExistence type="predicted"/>
<protein>
    <recommendedName>
        <fullName evidence="2">DUF7082 domain-containing protein</fullName>
    </recommendedName>
</protein>
<dbReference type="STRING" id="13706.A0A1X2HVE2"/>
<accession>A0A1X2HVE2</accession>
<organism evidence="3 4">
    <name type="scientific">Syncephalastrum racemosum</name>
    <name type="common">Filamentous fungus</name>
    <dbReference type="NCBI Taxonomy" id="13706"/>
    <lineage>
        <taxon>Eukaryota</taxon>
        <taxon>Fungi</taxon>
        <taxon>Fungi incertae sedis</taxon>
        <taxon>Mucoromycota</taxon>
        <taxon>Mucoromycotina</taxon>
        <taxon>Mucoromycetes</taxon>
        <taxon>Mucorales</taxon>
        <taxon>Syncephalastraceae</taxon>
        <taxon>Syncephalastrum</taxon>
    </lineage>
</organism>
<comment type="caution">
    <text evidence="3">The sequence shown here is derived from an EMBL/GenBank/DDBJ whole genome shotgun (WGS) entry which is preliminary data.</text>
</comment>
<dbReference type="InterPro" id="IPR055509">
    <property type="entry name" value="DUF7082"/>
</dbReference>
<gene>
    <name evidence="3" type="ORF">BCR43DRAFT_483477</name>
</gene>
<dbReference type="AlphaFoldDB" id="A0A1X2HVE2"/>
<evidence type="ECO:0000313" key="3">
    <source>
        <dbReference type="EMBL" id="ORZ03501.1"/>
    </source>
</evidence>
<dbReference type="OrthoDB" id="1751210at2759"/>
<feature type="domain" description="DUF7082" evidence="2">
    <location>
        <begin position="178"/>
        <end position="333"/>
    </location>
</feature>
<feature type="compositionally biased region" description="Low complexity" evidence="1">
    <location>
        <begin position="72"/>
        <end position="81"/>
    </location>
</feature>
<evidence type="ECO:0000313" key="4">
    <source>
        <dbReference type="Proteomes" id="UP000242180"/>
    </source>
</evidence>
<dbReference type="PANTHER" id="PTHR39463:SF1">
    <property type="entry name" value="MEDUSA"/>
    <property type="match status" value="1"/>
</dbReference>
<dbReference type="PANTHER" id="PTHR39463">
    <property type="entry name" value="MEDUSA"/>
    <property type="match status" value="1"/>
</dbReference>
<dbReference type="EMBL" id="MCGN01000001">
    <property type="protein sequence ID" value="ORZ03501.1"/>
    <property type="molecule type" value="Genomic_DNA"/>
</dbReference>
<reference evidence="3 4" key="1">
    <citation type="submission" date="2016-07" db="EMBL/GenBank/DDBJ databases">
        <title>Pervasive Adenine N6-methylation of Active Genes in Fungi.</title>
        <authorList>
            <consortium name="DOE Joint Genome Institute"/>
            <person name="Mondo S.J."/>
            <person name="Dannebaum R.O."/>
            <person name="Kuo R.C."/>
            <person name="Labutti K."/>
            <person name="Haridas S."/>
            <person name="Kuo A."/>
            <person name="Salamov A."/>
            <person name="Ahrendt S.R."/>
            <person name="Lipzen A."/>
            <person name="Sullivan W."/>
            <person name="Andreopoulos W.B."/>
            <person name="Clum A."/>
            <person name="Lindquist E."/>
            <person name="Daum C."/>
            <person name="Ramamoorthy G.K."/>
            <person name="Gryganskyi A."/>
            <person name="Culley D."/>
            <person name="Magnuson J.K."/>
            <person name="James T.Y."/>
            <person name="O'Malley M.A."/>
            <person name="Stajich J.E."/>
            <person name="Spatafora J.W."/>
            <person name="Visel A."/>
            <person name="Grigoriev I.V."/>
        </authorList>
    </citation>
    <scope>NUCLEOTIDE SEQUENCE [LARGE SCALE GENOMIC DNA]</scope>
    <source>
        <strain evidence="3 4">NRRL 2496</strain>
    </source>
</reference>
<dbReference type="InParanoid" id="A0A1X2HVE2"/>
<feature type="region of interest" description="Disordered" evidence="1">
    <location>
        <begin position="351"/>
        <end position="370"/>
    </location>
</feature>
<dbReference type="Pfam" id="PF23305">
    <property type="entry name" value="DUF7082"/>
    <property type="match status" value="1"/>
</dbReference>
<feature type="region of interest" description="Disordered" evidence="1">
    <location>
        <begin position="1"/>
        <end position="51"/>
    </location>
</feature>
<name>A0A1X2HVE2_SYNRA</name>
<dbReference type="GO" id="GO:0005634">
    <property type="term" value="C:nucleus"/>
    <property type="evidence" value="ECO:0007669"/>
    <property type="project" value="TreeGrafter"/>
</dbReference>
<evidence type="ECO:0000259" key="2">
    <source>
        <dbReference type="Pfam" id="PF23305"/>
    </source>
</evidence>
<dbReference type="Proteomes" id="UP000242180">
    <property type="component" value="Unassembled WGS sequence"/>
</dbReference>
<keyword evidence="4" id="KW-1185">Reference proteome</keyword>
<evidence type="ECO:0000256" key="1">
    <source>
        <dbReference type="SAM" id="MobiDB-lite"/>
    </source>
</evidence>
<sequence>MMGYSYRQPGQPPPPPPQHQQQPSGAGSDEASLSYPPGPPPDPAQLASFSQAEAAAAAAAAAAGMPMVGVGQQQQQQQQQQPPYMMQHVTSQQGQPSPGGHHGAYVENIAPAPPHHAHHAPQGPPGHQQHALAPAVTISTTPTIPAVVSGQGRPPSVSPTSAGTAGTYYDPFAHILNKANLTVEGNLDDMLENWTEEEKENQRRLVQFWRRQQGNEVMCSFSPISQSERPQQNAMIVVSCIYWKEKDDYYITSVDCIYLLENLIGVRFTVEEKNRIRRNLEGFKPLTVSKIKADSAEFFKLIMAFPNPKPRNIEKDVKVFAWRSLAHALKKIISKYTASYSSTASVNIEALQQPGPSSAGGPGDTSPTSL</sequence>